<evidence type="ECO:0000259" key="1">
    <source>
        <dbReference type="PROSITE" id="PS50263"/>
    </source>
</evidence>
<keyword evidence="2" id="KW-0378">Hydrolase</keyword>
<dbReference type="GO" id="GO:0008418">
    <property type="term" value="F:protein-N-terminal asparagine amidohydrolase activity"/>
    <property type="evidence" value="ECO:0007669"/>
    <property type="project" value="InterPro"/>
</dbReference>
<keyword evidence="3" id="KW-1185">Reference proteome</keyword>
<dbReference type="PROSITE" id="PS50263">
    <property type="entry name" value="CN_HYDROLASE"/>
    <property type="match status" value="1"/>
</dbReference>
<dbReference type="InterPro" id="IPR003010">
    <property type="entry name" value="C-N_Hydrolase"/>
</dbReference>
<feature type="domain" description="CN hydrolase" evidence="1">
    <location>
        <begin position="1"/>
        <end position="281"/>
    </location>
</feature>
<organism evidence="2 3">
    <name type="scientific">Saccharata proteae CBS 121410</name>
    <dbReference type="NCBI Taxonomy" id="1314787"/>
    <lineage>
        <taxon>Eukaryota</taxon>
        <taxon>Fungi</taxon>
        <taxon>Dikarya</taxon>
        <taxon>Ascomycota</taxon>
        <taxon>Pezizomycotina</taxon>
        <taxon>Dothideomycetes</taxon>
        <taxon>Dothideomycetes incertae sedis</taxon>
        <taxon>Botryosphaeriales</taxon>
        <taxon>Saccharataceae</taxon>
        <taxon>Saccharata</taxon>
    </lineage>
</organism>
<proteinExistence type="predicted"/>
<accession>A0A9P4HRW6</accession>
<dbReference type="InterPro" id="IPR036526">
    <property type="entry name" value="C-N_Hydrolase_sf"/>
</dbReference>
<dbReference type="GO" id="GO:0070773">
    <property type="term" value="F:protein-N-terminal glutamine amidohydrolase activity"/>
    <property type="evidence" value="ECO:0007669"/>
    <property type="project" value="InterPro"/>
</dbReference>
<dbReference type="Pfam" id="PF00795">
    <property type="entry name" value="CN_hydrolase"/>
    <property type="match status" value="1"/>
</dbReference>
<dbReference type="Gene3D" id="3.60.110.10">
    <property type="entry name" value="Carbon-nitrogen hydrolase"/>
    <property type="match status" value="1"/>
</dbReference>
<dbReference type="GO" id="GO:0030163">
    <property type="term" value="P:protein catabolic process"/>
    <property type="evidence" value="ECO:0007669"/>
    <property type="project" value="TreeGrafter"/>
</dbReference>
<name>A0A9P4HRW6_9PEZI</name>
<dbReference type="OrthoDB" id="201515at2759"/>
<dbReference type="AlphaFoldDB" id="A0A9P4HRW6"/>
<dbReference type="PANTHER" id="PTHR11750">
    <property type="entry name" value="PROTEIN N-TERMINAL AMIDASE"/>
    <property type="match status" value="1"/>
</dbReference>
<protein>
    <submittedName>
        <fullName evidence="2">Carbon-nitrogen hydrolase</fullName>
    </submittedName>
</protein>
<evidence type="ECO:0000313" key="2">
    <source>
        <dbReference type="EMBL" id="KAF2086844.1"/>
    </source>
</evidence>
<sequence length="303" mass="33330">MKVAILQYAPTLGAVPSNISRVESLITQAQQTNSLHSVDWLVLPELALTGYNFPSLASIAPYLEPTAAGTTTQWAQRTALRLRCHVTAGYPEVTSDGRRFNSTVTVAPSGEVLVNYRKTFLYYTDETWAEEGDRRFFSGPVGALGQVSLGICMDLNPHRFLAPWADYEFATSALLARTPLISLSMAWLTRHSPADIAAAPLAPDQESIAYWLERLEPLLNRNHRTGPTYPIFVVLANRCGSEGGVTYAGTSCVLKIERNYVGLYEAMGQGEERVMVVDLDQVSCFSLLFSSGKRTGEIVWRSG</sequence>
<comment type="caution">
    <text evidence="2">The sequence shown here is derived from an EMBL/GenBank/DDBJ whole genome shotgun (WGS) entry which is preliminary data.</text>
</comment>
<gene>
    <name evidence="2" type="ORF">K490DRAFT_43093</name>
</gene>
<evidence type="ECO:0000313" key="3">
    <source>
        <dbReference type="Proteomes" id="UP000799776"/>
    </source>
</evidence>
<dbReference type="EMBL" id="ML978722">
    <property type="protein sequence ID" value="KAF2086844.1"/>
    <property type="molecule type" value="Genomic_DNA"/>
</dbReference>
<dbReference type="SUPFAM" id="SSF56317">
    <property type="entry name" value="Carbon-nitrogen hydrolase"/>
    <property type="match status" value="1"/>
</dbReference>
<dbReference type="PANTHER" id="PTHR11750:SF26">
    <property type="entry name" value="PROTEIN N-TERMINAL AMIDASE"/>
    <property type="match status" value="1"/>
</dbReference>
<reference evidence="2" key="1">
    <citation type="journal article" date="2020" name="Stud. Mycol.">
        <title>101 Dothideomycetes genomes: a test case for predicting lifestyles and emergence of pathogens.</title>
        <authorList>
            <person name="Haridas S."/>
            <person name="Albert R."/>
            <person name="Binder M."/>
            <person name="Bloem J."/>
            <person name="Labutti K."/>
            <person name="Salamov A."/>
            <person name="Andreopoulos B."/>
            <person name="Baker S."/>
            <person name="Barry K."/>
            <person name="Bills G."/>
            <person name="Bluhm B."/>
            <person name="Cannon C."/>
            <person name="Castanera R."/>
            <person name="Culley D."/>
            <person name="Daum C."/>
            <person name="Ezra D."/>
            <person name="Gonzalez J."/>
            <person name="Henrissat B."/>
            <person name="Kuo A."/>
            <person name="Liang C."/>
            <person name="Lipzen A."/>
            <person name="Lutzoni F."/>
            <person name="Magnuson J."/>
            <person name="Mondo S."/>
            <person name="Nolan M."/>
            <person name="Ohm R."/>
            <person name="Pangilinan J."/>
            <person name="Park H.-J."/>
            <person name="Ramirez L."/>
            <person name="Alfaro M."/>
            <person name="Sun H."/>
            <person name="Tritt A."/>
            <person name="Yoshinaga Y."/>
            <person name="Zwiers L.-H."/>
            <person name="Turgeon B."/>
            <person name="Goodwin S."/>
            <person name="Spatafora J."/>
            <person name="Crous P."/>
            <person name="Grigoriev I."/>
        </authorList>
    </citation>
    <scope>NUCLEOTIDE SEQUENCE</scope>
    <source>
        <strain evidence="2">CBS 121410</strain>
    </source>
</reference>
<dbReference type="InterPro" id="IPR039703">
    <property type="entry name" value="Nta1"/>
</dbReference>
<dbReference type="Proteomes" id="UP000799776">
    <property type="component" value="Unassembled WGS sequence"/>
</dbReference>